<evidence type="ECO:0000256" key="6">
    <source>
        <dbReference type="ARBA" id="ARBA00023136"/>
    </source>
</evidence>
<dbReference type="PANTHER" id="PTHR31806:SF1">
    <property type="entry name" value="PURINE-CYTOSINE PERMEASE FCY2-RELATED"/>
    <property type="match status" value="1"/>
</dbReference>
<dbReference type="PIRSF" id="PIRSF002744">
    <property type="entry name" value="Pur-cyt_permease"/>
    <property type="match status" value="1"/>
</dbReference>
<evidence type="ECO:0000256" key="2">
    <source>
        <dbReference type="ARBA" id="ARBA00008974"/>
    </source>
</evidence>
<sequence length="470" mass="50018">MEAGNISELEQASVGTKPGTTTGFEVTGIERIGEDERHHTQLADTMWLWWSANSVIATVALGALSFYSGLGFWGSVVVILVFNALAALLVAFLSTLGPKTGLAQMPLSRFAFGFQGAKLPAAFNALTGIGWNAVNSAIGASLLTAWSGGAIPFWVGLIILVVATVLVSTFGYFIVHSFERFAWIPMFLLFGYVFFAGTGHYHVDLPMTVAGLPLFASVLTFGGTVFGYAVGWASYAADYTRHQPANTSSKKVFSYSFIGILGANIVLEILGTLLITSLAPTAALPDTGKLIVDLLGNGPIASIVILLLAISIISNNVPTDYSFALSVQAVGVRVKRWVLTVVGALCYLAVALLVQSNLNLNLQGFLLLMAYWLGAWCAIVLIEHLLRKGQYPLDDYANAKKLPLGIAAIVALILGLAIAALGINQASVIGYEGPLSHLLADADIGFPLAIITASIVYYPLRRLEMRSKGR</sequence>
<evidence type="ECO:0000313" key="11">
    <source>
        <dbReference type="Proteomes" id="UP000654345"/>
    </source>
</evidence>
<dbReference type="InterPro" id="IPR001248">
    <property type="entry name" value="Pur-cyt_permease"/>
</dbReference>
<feature type="transmembrane region" description="Helical" evidence="9">
    <location>
        <begin position="209"/>
        <end position="231"/>
    </location>
</feature>
<name>A0ABQ3UZG5_9CHLR</name>
<keyword evidence="3 7" id="KW-0813">Transport</keyword>
<evidence type="ECO:0000256" key="7">
    <source>
        <dbReference type="PIRNR" id="PIRNR002744"/>
    </source>
</evidence>
<dbReference type="Pfam" id="PF02133">
    <property type="entry name" value="Transp_cyt_pur"/>
    <property type="match status" value="1"/>
</dbReference>
<gene>
    <name evidence="10" type="ORF">KSB_67460</name>
</gene>
<accession>A0ABQ3UZG5</accession>
<feature type="transmembrane region" description="Helical" evidence="9">
    <location>
        <begin position="299"/>
        <end position="317"/>
    </location>
</feature>
<evidence type="ECO:0000256" key="8">
    <source>
        <dbReference type="SAM" id="MobiDB-lite"/>
    </source>
</evidence>
<dbReference type="PANTHER" id="PTHR31806">
    <property type="entry name" value="PURINE-CYTOSINE PERMEASE FCY2-RELATED"/>
    <property type="match status" value="1"/>
</dbReference>
<comment type="subcellular location">
    <subcellularLocation>
        <location evidence="1">Membrane</location>
        <topology evidence="1">Multi-pass membrane protein</topology>
    </subcellularLocation>
</comment>
<feature type="transmembrane region" description="Helical" evidence="9">
    <location>
        <begin position="47"/>
        <end position="67"/>
    </location>
</feature>
<evidence type="ECO:0000256" key="5">
    <source>
        <dbReference type="ARBA" id="ARBA00022989"/>
    </source>
</evidence>
<dbReference type="Proteomes" id="UP000654345">
    <property type="component" value="Unassembled WGS sequence"/>
</dbReference>
<evidence type="ECO:0000313" key="10">
    <source>
        <dbReference type="EMBL" id="GHO58271.1"/>
    </source>
</evidence>
<feature type="transmembrane region" description="Helical" evidence="9">
    <location>
        <begin position="402"/>
        <end position="424"/>
    </location>
</feature>
<feature type="transmembrane region" description="Helical" evidence="9">
    <location>
        <begin position="252"/>
        <end position="279"/>
    </location>
</feature>
<feature type="transmembrane region" description="Helical" evidence="9">
    <location>
        <begin position="182"/>
        <end position="203"/>
    </location>
</feature>
<proteinExistence type="inferred from homology"/>
<feature type="transmembrane region" description="Helical" evidence="9">
    <location>
        <begin position="151"/>
        <end position="175"/>
    </location>
</feature>
<evidence type="ECO:0000256" key="1">
    <source>
        <dbReference type="ARBA" id="ARBA00004141"/>
    </source>
</evidence>
<feature type="transmembrane region" description="Helical" evidence="9">
    <location>
        <begin position="444"/>
        <end position="460"/>
    </location>
</feature>
<evidence type="ECO:0000256" key="4">
    <source>
        <dbReference type="ARBA" id="ARBA00022692"/>
    </source>
</evidence>
<organism evidence="10 11">
    <name type="scientific">Ktedonobacter robiniae</name>
    <dbReference type="NCBI Taxonomy" id="2778365"/>
    <lineage>
        <taxon>Bacteria</taxon>
        <taxon>Bacillati</taxon>
        <taxon>Chloroflexota</taxon>
        <taxon>Ktedonobacteria</taxon>
        <taxon>Ktedonobacterales</taxon>
        <taxon>Ktedonobacteraceae</taxon>
        <taxon>Ktedonobacter</taxon>
    </lineage>
</organism>
<dbReference type="Gene3D" id="1.10.4160.10">
    <property type="entry name" value="Hydantoin permease"/>
    <property type="match status" value="1"/>
</dbReference>
<evidence type="ECO:0000256" key="3">
    <source>
        <dbReference type="ARBA" id="ARBA00022448"/>
    </source>
</evidence>
<dbReference type="RefSeq" id="WP_201374602.1">
    <property type="nucleotide sequence ID" value="NZ_BNJG01000003.1"/>
</dbReference>
<reference evidence="10 11" key="1">
    <citation type="journal article" date="2021" name="Int. J. Syst. Evol. Microbiol.">
        <title>Reticulibacter mediterranei gen. nov., sp. nov., within the new family Reticulibacteraceae fam. nov., and Ktedonospora formicarum gen. nov., sp. nov., Ktedonobacter robiniae sp. nov., Dictyobacter formicarum sp. nov. and Dictyobacter arantiisoli sp. nov., belonging to the class Ktedonobacteria.</title>
        <authorList>
            <person name="Yabe S."/>
            <person name="Zheng Y."/>
            <person name="Wang C.M."/>
            <person name="Sakai Y."/>
            <person name="Abe K."/>
            <person name="Yokota A."/>
            <person name="Donadio S."/>
            <person name="Cavaletti L."/>
            <person name="Monciardini P."/>
        </authorList>
    </citation>
    <scope>NUCLEOTIDE SEQUENCE [LARGE SCALE GENOMIC DNA]</scope>
    <source>
        <strain evidence="10 11">SOSP1-30</strain>
    </source>
</reference>
<feature type="region of interest" description="Disordered" evidence="8">
    <location>
        <begin position="1"/>
        <end position="20"/>
    </location>
</feature>
<dbReference type="EMBL" id="BNJG01000003">
    <property type="protein sequence ID" value="GHO58271.1"/>
    <property type="molecule type" value="Genomic_DNA"/>
</dbReference>
<keyword evidence="5 9" id="KW-1133">Transmembrane helix</keyword>
<comment type="similarity">
    <text evidence="2 7">Belongs to the purine-cytosine permease (2.A.39) family.</text>
</comment>
<protein>
    <submittedName>
        <fullName evidence="10">Cytosine permease</fullName>
    </submittedName>
</protein>
<feature type="transmembrane region" description="Helical" evidence="9">
    <location>
        <begin position="337"/>
        <end position="356"/>
    </location>
</feature>
<feature type="transmembrane region" description="Helical" evidence="9">
    <location>
        <begin position="73"/>
        <end position="98"/>
    </location>
</feature>
<comment type="caution">
    <text evidence="10">The sequence shown here is derived from an EMBL/GenBank/DDBJ whole genome shotgun (WGS) entry which is preliminary data.</text>
</comment>
<evidence type="ECO:0000256" key="9">
    <source>
        <dbReference type="SAM" id="Phobius"/>
    </source>
</evidence>
<keyword evidence="4 9" id="KW-0812">Transmembrane</keyword>
<keyword evidence="6 7" id="KW-0472">Membrane</keyword>
<dbReference type="InterPro" id="IPR026030">
    <property type="entry name" value="Pur-cyt_permease_Fcy2/21/22"/>
</dbReference>
<feature type="compositionally biased region" description="Polar residues" evidence="8">
    <location>
        <begin position="8"/>
        <end position="20"/>
    </location>
</feature>
<feature type="transmembrane region" description="Helical" evidence="9">
    <location>
        <begin position="362"/>
        <end position="382"/>
    </location>
</feature>
<keyword evidence="11" id="KW-1185">Reference proteome</keyword>